<dbReference type="EMBL" id="CAJVPL010000059">
    <property type="protein sequence ID" value="CAG8440030.1"/>
    <property type="molecule type" value="Genomic_DNA"/>
</dbReference>
<gene>
    <name evidence="1" type="ORF">AGERDE_LOCUS989</name>
</gene>
<proteinExistence type="predicted"/>
<protein>
    <submittedName>
        <fullName evidence="1">4994_t:CDS:1</fullName>
    </submittedName>
</protein>
<evidence type="ECO:0000313" key="1">
    <source>
        <dbReference type="EMBL" id="CAG8440030.1"/>
    </source>
</evidence>
<reference evidence="1" key="1">
    <citation type="submission" date="2021-06" db="EMBL/GenBank/DDBJ databases">
        <authorList>
            <person name="Kallberg Y."/>
            <person name="Tangrot J."/>
            <person name="Rosling A."/>
        </authorList>
    </citation>
    <scope>NUCLEOTIDE SEQUENCE</scope>
    <source>
        <strain evidence="1">MT106</strain>
    </source>
</reference>
<dbReference type="Proteomes" id="UP000789831">
    <property type="component" value="Unassembled WGS sequence"/>
</dbReference>
<accession>A0A9N8V1T2</accession>
<keyword evidence="2" id="KW-1185">Reference proteome</keyword>
<dbReference type="AlphaFoldDB" id="A0A9N8V1T2"/>
<evidence type="ECO:0000313" key="2">
    <source>
        <dbReference type="Proteomes" id="UP000789831"/>
    </source>
</evidence>
<name>A0A9N8V1T2_9GLOM</name>
<sequence length="632" mass="73273">MASAGKKEAMDAYKEAEEIEYEEHQYQYAQHHGRQSIQVGVAVVEELKVKVHPAYTKEELEAYFGNIYKEPTCPNKNAGRIIQNMDNIELSHRDMHLESDGWCWTLMFKEPKAYARLGKYPKVGDVFEFAQKHNLDLVAELEWVEVRRWNIKRDWFTHVHVTTFQRGATKSNMSSFVSQHWGREVGGLLGNERTLAMAPTFINNTGTFDYERSDGRVVELARTTFYQAYDKYVAQYGIRKSNIFERYAQRNIWKEEGVPQFKLPSVHPTLEGRKNLYIAGGMRRWGNLAVGQHVRFPSTVATESIPFDENLELPRGRLFIADGMRKEYSPPSEEDHSRSAWSSWTMVESDPDYYNKLTNQKKAEAVYGSYLCDTHNSRGEAKAKSFIPTPGFKPRAYNCFPYKRSACGNLKLDDDVSEESGYESDVSYLPVRSKSEKKARKALYKEYRFGGVSYRVKQYGRKPRKNRSQSKAGVEKVEKTMTEKLPEMSGVRCVIDKEDPFTFEIYKNLGEEPVDYSRHVPQSVLDYRSHLVTSREAFSFATEPKYLYTNKEGKKIYKVRVNKYAALSVLPEQHPYPYAQLEDSCVQWIQIYVDDCRRHLDTCKQRADYLAGVKQKHACGLYYIMSPRSKVL</sequence>
<comment type="caution">
    <text evidence="1">The sequence shown here is derived from an EMBL/GenBank/DDBJ whole genome shotgun (WGS) entry which is preliminary data.</text>
</comment>
<organism evidence="1 2">
    <name type="scientific">Ambispora gerdemannii</name>
    <dbReference type="NCBI Taxonomy" id="144530"/>
    <lineage>
        <taxon>Eukaryota</taxon>
        <taxon>Fungi</taxon>
        <taxon>Fungi incertae sedis</taxon>
        <taxon>Mucoromycota</taxon>
        <taxon>Glomeromycotina</taxon>
        <taxon>Glomeromycetes</taxon>
        <taxon>Archaeosporales</taxon>
        <taxon>Ambisporaceae</taxon>
        <taxon>Ambispora</taxon>
    </lineage>
</organism>